<evidence type="ECO:0000313" key="2">
    <source>
        <dbReference type="Proteomes" id="UP001174136"/>
    </source>
</evidence>
<organism evidence="1 2">
    <name type="scientific">Merluccius polli</name>
    <name type="common">Benguela hake</name>
    <name type="synonym">Merluccius cadenati</name>
    <dbReference type="NCBI Taxonomy" id="89951"/>
    <lineage>
        <taxon>Eukaryota</taxon>
        <taxon>Metazoa</taxon>
        <taxon>Chordata</taxon>
        <taxon>Craniata</taxon>
        <taxon>Vertebrata</taxon>
        <taxon>Euteleostomi</taxon>
        <taxon>Actinopterygii</taxon>
        <taxon>Neopterygii</taxon>
        <taxon>Teleostei</taxon>
        <taxon>Neoteleostei</taxon>
        <taxon>Acanthomorphata</taxon>
        <taxon>Zeiogadaria</taxon>
        <taxon>Gadariae</taxon>
        <taxon>Gadiformes</taxon>
        <taxon>Gadoidei</taxon>
        <taxon>Merlucciidae</taxon>
        <taxon>Merluccius</taxon>
    </lineage>
</organism>
<comment type="caution">
    <text evidence="1">The sequence shown here is derived from an EMBL/GenBank/DDBJ whole genome shotgun (WGS) entry which is preliminary data.</text>
</comment>
<dbReference type="Proteomes" id="UP001174136">
    <property type="component" value="Unassembled WGS sequence"/>
</dbReference>
<proteinExistence type="predicted"/>
<dbReference type="EMBL" id="JAOPHQ010004556">
    <property type="protein sequence ID" value="KAK0138992.1"/>
    <property type="molecule type" value="Genomic_DNA"/>
</dbReference>
<reference evidence="1" key="1">
    <citation type="journal article" date="2023" name="Front. Mar. Sci.">
        <title>A new Merluccius polli reference genome to investigate the effects of global change in West African waters.</title>
        <authorList>
            <person name="Mateo J.L."/>
            <person name="Blanco-Fernandez C."/>
            <person name="Garcia-Vazquez E."/>
            <person name="Machado-Schiaffino G."/>
        </authorList>
    </citation>
    <scope>NUCLEOTIDE SEQUENCE</scope>
    <source>
        <strain evidence="1">C29</strain>
        <tissue evidence="1">Fin</tissue>
    </source>
</reference>
<protein>
    <submittedName>
        <fullName evidence="1">Uncharacterized protein</fullName>
    </submittedName>
</protein>
<accession>A0AA47MF82</accession>
<name>A0AA47MF82_MERPO</name>
<dbReference type="PANTHER" id="PTHR46670">
    <property type="entry name" value="ENDO/EXONUCLEASE/PHOSPHATASE DOMAIN-CONTAINING PROTEIN"/>
    <property type="match status" value="1"/>
</dbReference>
<keyword evidence="2" id="KW-1185">Reference proteome</keyword>
<gene>
    <name evidence="1" type="ORF">N1851_024468</name>
</gene>
<dbReference type="PANTHER" id="PTHR46670:SF4">
    <property type="entry name" value="REVERSE TRANSCRIPTASE DOMAIN-CONTAINING PROTEIN"/>
    <property type="match status" value="1"/>
</dbReference>
<evidence type="ECO:0000313" key="1">
    <source>
        <dbReference type="EMBL" id="KAK0138992.1"/>
    </source>
</evidence>
<sequence>MVLTYKAINVTAPTYLQELVRPHAPARALRATTSAGRLVPPSLRAGKGRTGKSQLFSVLAPLWWNDLPAGLQSQSPASARDSRPTCSDHGRGGGIAVIHHKKWKVLPLSMPVFSSFEHLAFTLPGPTPTVIATFYHPPKPHILDSINSSTSQHTKGHTLDLICCSGLTPSNCTADDLHVSDHFLISFSTALCLSRIKSSHFISFRNLKNINIDILCSNIDNILIPVCSTTSDEMITHYNISLNNILNSLAPVKTRSVSFSTTAPWYTPHLRSLKTKGRQLERLYKKTGLAIHKEMYITHIRHYKDSITQAKTNHYSAQIISNEGNTKSLFTLLNRTLQSPDFLPPHLYSTDTCNSLMQFFNDNQLRLRQTPFPSPALPLLSPAPLPHCQHFSSFQLPDDLQIYDLIWKSKPSICQLDPLPITLVKSCLPSVLPLICTIIHSSLTTGSVPSSLKTAAITPILKKPGSDPNNYNNLRPISNLPFISKILQT</sequence>
<dbReference type="AlphaFoldDB" id="A0AA47MF82"/>